<dbReference type="EMBL" id="RYCF01001091">
    <property type="protein sequence ID" value="MQK28870.1"/>
    <property type="molecule type" value="Genomic_DNA"/>
</dbReference>
<dbReference type="RefSeq" id="WP_097507158.1">
    <property type="nucleotide sequence ID" value="NZ_JAFHSV010000158.1"/>
</dbReference>
<sequence>PFYSIDIRTAGADIIQFLSHNTPHLLFPHLQILRKQTKTSVHDVQNVQNNLSGTGVRRPPGRLHFPECAGYEKTEIQSLL</sequence>
<comment type="caution">
    <text evidence="1">The sequence shown here is derived from an EMBL/GenBank/DDBJ whole genome shotgun (WGS) entry which is preliminary data.</text>
</comment>
<dbReference type="Proteomes" id="UP000359125">
    <property type="component" value="Unassembled WGS sequence"/>
</dbReference>
<evidence type="ECO:0000313" key="1">
    <source>
        <dbReference type="EMBL" id="MQK28870.1"/>
    </source>
</evidence>
<organism evidence="1 2">
    <name type="scientific">Escherichia coli</name>
    <dbReference type="NCBI Taxonomy" id="562"/>
    <lineage>
        <taxon>Bacteria</taxon>
        <taxon>Pseudomonadati</taxon>
        <taxon>Pseudomonadota</taxon>
        <taxon>Gammaproteobacteria</taxon>
        <taxon>Enterobacterales</taxon>
        <taxon>Enterobacteriaceae</taxon>
        <taxon>Escherichia</taxon>
    </lineage>
</organism>
<dbReference type="AlphaFoldDB" id="A0A5P0JJI6"/>
<gene>
    <name evidence="1" type="ORF">EIZ93_32920</name>
</gene>
<feature type="non-terminal residue" evidence="1">
    <location>
        <position position="1"/>
    </location>
</feature>
<evidence type="ECO:0000313" key="2">
    <source>
        <dbReference type="Proteomes" id="UP000359125"/>
    </source>
</evidence>
<name>A0A5P0JJI6_ECOLX</name>
<proteinExistence type="predicted"/>
<reference evidence="1 2" key="1">
    <citation type="journal article" date="2019" name="Environ. Health Perspect.">
        <title>Inter-host Transmission of Carbapenemase-Producing Escherichia coli among Humans and Backyard Animals.</title>
        <authorList>
            <person name="Li J."/>
            <person name="Bi Z."/>
            <person name="Ma S."/>
            <person name="Chen B."/>
            <person name="Cai C."/>
            <person name="He J."/>
            <person name="Schwarz S."/>
            <person name="Sun C."/>
            <person name="Zhou Y."/>
            <person name="Yin J."/>
            <person name="Hulth A."/>
            <person name="Wang Y."/>
            <person name="Shen Z."/>
            <person name="Wang S."/>
            <person name="Wu C."/>
            <person name="Nilsson L.E."/>
            <person name="Walsh T.R."/>
            <person name="Borjesson S."/>
            <person name="Shen J."/>
            <person name="Sun Q."/>
            <person name="Wang Y."/>
        </authorList>
    </citation>
    <scope>NUCLEOTIDE SEQUENCE [LARGE SCALE GENOMIC DNA]</scope>
    <source>
        <strain evidence="1 2">A016f</strain>
    </source>
</reference>
<accession>A0A5P0JJI6</accession>
<protein>
    <submittedName>
        <fullName evidence="1">Uncharacterized protein</fullName>
    </submittedName>
</protein>